<proteinExistence type="predicted"/>
<dbReference type="PATRIC" id="fig|1727163.4.peg.2668"/>
<dbReference type="KEGG" id="alm:AO498_12775"/>
<accession>A0A142EQA8</accession>
<organism evidence="2 3">
    <name type="scientific">Algoriphagus sanaruensis</name>
    <dbReference type="NCBI Taxonomy" id="1727163"/>
    <lineage>
        <taxon>Bacteria</taxon>
        <taxon>Pseudomonadati</taxon>
        <taxon>Bacteroidota</taxon>
        <taxon>Cytophagia</taxon>
        <taxon>Cytophagales</taxon>
        <taxon>Cyclobacteriaceae</taxon>
        <taxon>Algoriphagus</taxon>
    </lineage>
</organism>
<dbReference type="AlphaFoldDB" id="A0A142EQA8"/>
<dbReference type="STRING" id="1727163.AO498_12775"/>
<evidence type="ECO:0000256" key="1">
    <source>
        <dbReference type="SAM" id="Phobius"/>
    </source>
</evidence>
<sequence length="119" mass="13904">MSVFKNPYFFIPVLLFAGNQVLEKGFGIFVPIVHAYLDDLLAMPVILGITLHIYRWIHPLKNQFIFKNQHIVVATTYVALMFEFVLPKFSSTYTADYWDILCYCLGAILFKFQINYPKK</sequence>
<reference evidence="3" key="1">
    <citation type="submission" date="2015-09" db="EMBL/GenBank/DDBJ databases">
        <title>Complete sequence of Algoriphagus sp. M8-2.</title>
        <authorList>
            <person name="Shintani M."/>
        </authorList>
    </citation>
    <scope>NUCLEOTIDE SEQUENCE [LARGE SCALE GENOMIC DNA]</scope>
    <source>
        <strain evidence="3">M8-2</strain>
    </source>
</reference>
<evidence type="ECO:0000313" key="2">
    <source>
        <dbReference type="EMBL" id="AMQ57313.1"/>
    </source>
</evidence>
<protein>
    <submittedName>
        <fullName evidence="2">Magnesium citrate secondary transporter</fullName>
    </submittedName>
</protein>
<keyword evidence="3" id="KW-1185">Reference proteome</keyword>
<reference evidence="2 3" key="2">
    <citation type="journal article" date="2016" name="Genome Announc.">
        <title>Complete Genome Sequence of Algoriphagus sp. Strain M8-2, Isolated from a Brackish Lake.</title>
        <authorList>
            <person name="Muraguchi Y."/>
            <person name="Kushimoto K."/>
            <person name="Ohtsubo Y."/>
            <person name="Suzuki T."/>
            <person name="Dohra H."/>
            <person name="Kimbara K."/>
            <person name="Shintani M."/>
        </authorList>
    </citation>
    <scope>NUCLEOTIDE SEQUENCE [LARGE SCALE GENOMIC DNA]</scope>
    <source>
        <strain evidence="2 3">M8-2</strain>
    </source>
</reference>
<keyword evidence="1" id="KW-0472">Membrane</keyword>
<dbReference type="Proteomes" id="UP000073816">
    <property type="component" value="Chromosome"/>
</dbReference>
<feature type="transmembrane region" description="Helical" evidence="1">
    <location>
        <begin position="40"/>
        <end position="57"/>
    </location>
</feature>
<feature type="transmembrane region" description="Helical" evidence="1">
    <location>
        <begin position="69"/>
        <end position="85"/>
    </location>
</feature>
<keyword evidence="1" id="KW-1133">Transmembrane helix</keyword>
<gene>
    <name evidence="2" type="ORF">AO498_12775</name>
</gene>
<keyword evidence="1" id="KW-0812">Transmembrane</keyword>
<name>A0A142EQA8_9BACT</name>
<dbReference type="RefSeq" id="WP_067548303.1">
    <property type="nucleotide sequence ID" value="NZ_CP012836.1"/>
</dbReference>
<feature type="transmembrane region" description="Helical" evidence="1">
    <location>
        <begin position="97"/>
        <end position="114"/>
    </location>
</feature>
<evidence type="ECO:0000313" key="3">
    <source>
        <dbReference type="Proteomes" id="UP000073816"/>
    </source>
</evidence>
<dbReference type="EMBL" id="CP012836">
    <property type="protein sequence ID" value="AMQ57313.1"/>
    <property type="molecule type" value="Genomic_DNA"/>
</dbReference>
<dbReference type="OrthoDB" id="1447802at2"/>